<dbReference type="Proteomes" id="UP000294664">
    <property type="component" value="Unassembled WGS sequence"/>
</dbReference>
<dbReference type="Pfam" id="PF00440">
    <property type="entry name" value="TetR_N"/>
    <property type="match status" value="1"/>
</dbReference>
<dbReference type="PANTHER" id="PTHR30055:SF181">
    <property type="entry name" value="BLR6905 PROTEIN"/>
    <property type="match status" value="1"/>
</dbReference>
<dbReference type="InterPro" id="IPR050109">
    <property type="entry name" value="HTH-type_TetR-like_transc_reg"/>
</dbReference>
<dbReference type="InterPro" id="IPR001647">
    <property type="entry name" value="HTH_TetR"/>
</dbReference>
<dbReference type="SUPFAM" id="SSF46689">
    <property type="entry name" value="Homeodomain-like"/>
    <property type="match status" value="1"/>
</dbReference>
<feature type="domain" description="HTH tetR-type" evidence="4">
    <location>
        <begin position="18"/>
        <end position="77"/>
    </location>
</feature>
<gene>
    <name evidence="5" type="ORF">EDC64_102157</name>
</gene>
<evidence type="ECO:0000256" key="3">
    <source>
        <dbReference type="SAM" id="MobiDB-lite"/>
    </source>
</evidence>
<proteinExistence type="predicted"/>
<evidence type="ECO:0000256" key="1">
    <source>
        <dbReference type="ARBA" id="ARBA00023125"/>
    </source>
</evidence>
<evidence type="ECO:0000313" key="6">
    <source>
        <dbReference type="Proteomes" id="UP000294664"/>
    </source>
</evidence>
<dbReference type="AlphaFoldDB" id="A0A4V6NZL0"/>
<sequence>MPLPAERTPADKRRLDPKAREAAIVTAAIAFFAEQGFDGSTRDLAARIGITQPLLYRYFPSKEALLDRVYEEVYLNPWKPEWGPALKDRSVPLEQRLTRFYQDYARVLLTYEWVRLFMFAGLKGLDFNARYLAFLHRTAFDLVVRELRHERGLPTEPPISDAEVELVWGLHASIFYMGVRRFIYGMPFPDDLDADLALRVRAFLKGAPEALASLDAPVAAETKSKTRMATKTAAETKAGIRTAVEGAAPRIRQKAIAAPVKAAPPTAKKGHRARRDPPARSGN</sequence>
<dbReference type="PANTHER" id="PTHR30055">
    <property type="entry name" value="HTH-TYPE TRANSCRIPTIONAL REGULATOR RUTR"/>
    <property type="match status" value="1"/>
</dbReference>
<name>A0A4V6NZL0_9HYPH</name>
<dbReference type="InterPro" id="IPR009057">
    <property type="entry name" value="Homeodomain-like_sf"/>
</dbReference>
<comment type="caution">
    <text evidence="5">The sequence shown here is derived from an EMBL/GenBank/DDBJ whole genome shotgun (WGS) entry which is preliminary data.</text>
</comment>
<dbReference type="InterPro" id="IPR023772">
    <property type="entry name" value="DNA-bd_HTH_TetR-type_CS"/>
</dbReference>
<evidence type="ECO:0000256" key="2">
    <source>
        <dbReference type="PROSITE-ProRule" id="PRU00335"/>
    </source>
</evidence>
<evidence type="ECO:0000259" key="4">
    <source>
        <dbReference type="PROSITE" id="PS50977"/>
    </source>
</evidence>
<keyword evidence="1 2" id="KW-0238">DNA-binding</keyword>
<dbReference type="GO" id="GO:0000976">
    <property type="term" value="F:transcription cis-regulatory region binding"/>
    <property type="evidence" value="ECO:0007669"/>
    <property type="project" value="TreeGrafter"/>
</dbReference>
<accession>A0A4V6NZL0</accession>
<dbReference type="PROSITE" id="PS50977">
    <property type="entry name" value="HTH_TETR_2"/>
    <property type="match status" value="1"/>
</dbReference>
<dbReference type="PRINTS" id="PR00455">
    <property type="entry name" value="HTHTETR"/>
</dbReference>
<reference evidence="5 6" key="1">
    <citation type="submission" date="2019-03" db="EMBL/GenBank/DDBJ databases">
        <title>Genomic Encyclopedia of Type Strains, Phase IV (KMG-IV): sequencing the most valuable type-strain genomes for metagenomic binning, comparative biology and taxonomic classification.</title>
        <authorList>
            <person name="Goeker M."/>
        </authorList>
    </citation>
    <scope>NUCLEOTIDE SEQUENCE [LARGE SCALE GENOMIC DNA]</scope>
    <source>
        <strain evidence="5 6">DSM 9035</strain>
    </source>
</reference>
<feature type="compositionally biased region" description="Low complexity" evidence="3">
    <location>
        <begin position="255"/>
        <end position="267"/>
    </location>
</feature>
<dbReference type="GO" id="GO:0003700">
    <property type="term" value="F:DNA-binding transcription factor activity"/>
    <property type="evidence" value="ECO:0007669"/>
    <property type="project" value="TreeGrafter"/>
</dbReference>
<dbReference type="PROSITE" id="PS01081">
    <property type="entry name" value="HTH_TETR_1"/>
    <property type="match status" value="1"/>
</dbReference>
<dbReference type="Gene3D" id="1.10.357.10">
    <property type="entry name" value="Tetracycline Repressor, domain 2"/>
    <property type="match status" value="1"/>
</dbReference>
<keyword evidence="6" id="KW-1185">Reference proteome</keyword>
<dbReference type="RefSeq" id="WP_245504544.1">
    <property type="nucleotide sequence ID" value="NZ_SMAI01000002.1"/>
</dbReference>
<feature type="DNA-binding region" description="H-T-H motif" evidence="2">
    <location>
        <begin position="40"/>
        <end position="59"/>
    </location>
</feature>
<dbReference type="EMBL" id="SMAI01000002">
    <property type="protein sequence ID" value="TCT06678.1"/>
    <property type="molecule type" value="Genomic_DNA"/>
</dbReference>
<evidence type="ECO:0000313" key="5">
    <source>
        <dbReference type="EMBL" id="TCT06678.1"/>
    </source>
</evidence>
<protein>
    <submittedName>
        <fullName evidence="5">TetR family transcriptional regulator</fullName>
    </submittedName>
</protein>
<organism evidence="5 6">
    <name type="scientific">Aquabacter spiritensis</name>
    <dbReference type="NCBI Taxonomy" id="933073"/>
    <lineage>
        <taxon>Bacteria</taxon>
        <taxon>Pseudomonadati</taxon>
        <taxon>Pseudomonadota</taxon>
        <taxon>Alphaproteobacteria</taxon>
        <taxon>Hyphomicrobiales</taxon>
        <taxon>Xanthobacteraceae</taxon>
        <taxon>Aquabacter</taxon>
    </lineage>
</organism>
<feature type="region of interest" description="Disordered" evidence="3">
    <location>
        <begin position="255"/>
        <end position="283"/>
    </location>
</feature>